<accession>A0AAN7SKJ2</accession>
<dbReference type="CDD" id="cd09599">
    <property type="entry name" value="M1_LTA4H"/>
    <property type="match status" value="1"/>
</dbReference>
<feature type="active site" description="Proton acceptor" evidence="12">
    <location>
        <position position="295"/>
    </location>
</feature>
<dbReference type="PANTHER" id="PTHR45726:SF3">
    <property type="entry name" value="LEUKOTRIENE A-4 HYDROLASE"/>
    <property type="match status" value="1"/>
</dbReference>
<keyword evidence="11" id="KW-0449">Lipoprotein</keyword>
<dbReference type="GO" id="GO:0006508">
    <property type="term" value="P:proteolysis"/>
    <property type="evidence" value="ECO:0007669"/>
    <property type="project" value="UniProtKB-KW"/>
</dbReference>
<keyword evidence="7 14" id="KW-0479">Metal-binding</keyword>
<keyword evidence="5" id="KW-0336">GPI-anchor</keyword>
<dbReference type="InterPro" id="IPR027268">
    <property type="entry name" value="Peptidase_M4/M1_CTD_sf"/>
</dbReference>
<dbReference type="InterPro" id="IPR049980">
    <property type="entry name" value="LTA4H_cat"/>
</dbReference>
<feature type="binding site" evidence="13">
    <location>
        <begin position="136"/>
        <end position="138"/>
    </location>
    <ligand>
        <name>a peptide</name>
        <dbReference type="ChEBI" id="CHEBI:60466"/>
    </ligand>
</feature>
<evidence type="ECO:0000256" key="4">
    <source>
        <dbReference type="ARBA" id="ARBA00022490"/>
    </source>
</evidence>
<evidence type="ECO:0000256" key="12">
    <source>
        <dbReference type="PIRSR" id="PIRSR634015-1"/>
    </source>
</evidence>
<dbReference type="Pfam" id="PF17900">
    <property type="entry name" value="Peptidase_M1_N"/>
    <property type="match status" value="1"/>
</dbReference>
<keyword evidence="4" id="KW-0963">Cytoplasm</keyword>
<dbReference type="InterPro" id="IPR034015">
    <property type="entry name" value="M1_LTA4H"/>
</dbReference>
<comment type="subcellular location">
    <subcellularLocation>
        <location evidence="2">Cell membrane</location>
        <topology evidence="2">Lipid-anchor</topology>
        <topology evidence="2">GPI-anchor</topology>
    </subcellularLocation>
    <subcellularLocation>
        <location evidence="1">Cytoplasm</location>
    </subcellularLocation>
</comment>
<dbReference type="SUPFAM" id="SSF55486">
    <property type="entry name" value="Metalloproteases ('zincins'), catalytic domain"/>
    <property type="match status" value="1"/>
</dbReference>
<dbReference type="Pfam" id="PF01433">
    <property type="entry name" value="Peptidase_M1"/>
    <property type="match status" value="1"/>
</dbReference>
<dbReference type="GO" id="GO:0098552">
    <property type="term" value="C:side of membrane"/>
    <property type="evidence" value="ECO:0007669"/>
    <property type="project" value="UniProtKB-KW"/>
</dbReference>
<dbReference type="Gene3D" id="1.25.40.320">
    <property type="entry name" value="Peptidase M1, leukotriene A4 hydrolase/aminopeptidase C-terminal domain"/>
    <property type="match status" value="1"/>
</dbReference>
<keyword evidence="10" id="KW-0482">Metalloprotease</keyword>
<evidence type="ECO:0000256" key="6">
    <source>
        <dbReference type="ARBA" id="ARBA00022670"/>
    </source>
</evidence>
<dbReference type="InterPro" id="IPR016024">
    <property type="entry name" value="ARM-type_fold"/>
</dbReference>
<evidence type="ECO:0000256" key="14">
    <source>
        <dbReference type="PIRSR" id="PIRSR634015-3"/>
    </source>
</evidence>
<dbReference type="SMART" id="SM01263">
    <property type="entry name" value="Leuk-A4-hydro_C"/>
    <property type="match status" value="1"/>
</dbReference>
<dbReference type="InterPro" id="IPR038502">
    <property type="entry name" value="M1_LTA-4_hydro/amino_C_sf"/>
</dbReference>
<dbReference type="FunFam" id="3.30.2010.30:FF:000001">
    <property type="entry name" value="Leukotriene A(4) hydrolase"/>
    <property type="match status" value="1"/>
</dbReference>
<evidence type="ECO:0000259" key="15">
    <source>
        <dbReference type="SMART" id="SM01263"/>
    </source>
</evidence>
<evidence type="ECO:0000256" key="1">
    <source>
        <dbReference type="ARBA" id="ARBA00004496"/>
    </source>
</evidence>
<dbReference type="AlphaFoldDB" id="A0AAN7SKJ2"/>
<evidence type="ECO:0000256" key="10">
    <source>
        <dbReference type="ARBA" id="ARBA00023049"/>
    </source>
</evidence>
<evidence type="ECO:0000256" key="9">
    <source>
        <dbReference type="ARBA" id="ARBA00022833"/>
    </source>
</evidence>
<keyword evidence="6" id="KW-0645">Protease</keyword>
<keyword evidence="8" id="KW-0378">Hydrolase</keyword>
<dbReference type="PRINTS" id="PR00756">
    <property type="entry name" value="ALADIPTASE"/>
</dbReference>
<dbReference type="GO" id="GO:0004301">
    <property type="term" value="F:epoxide hydrolase activity"/>
    <property type="evidence" value="ECO:0007669"/>
    <property type="project" value="TreeGrafter"/>
</dbReference>
<dbReference type="InterPro" id="IPR014782">
    <property type="entry name" value="Peptidase_M1_dom"/>
</dbReference>
<feature type="binding site" evidence="14">
    <location>
        <position position="298"/>
    </location>
    <ligand>
        <name>Zn(2+)</name>
        <dbReference type="ChEBI" id="CHEBI:29105"/>
        <note>catalytic</note>
    </ligand>
</feature>
<dbReference type="EMBL" id="JARPUR010000001">
    <property type="protein sequence ID" value="KAK4884144.1"/>
    <property type="molecule type" value="Genomic_DNA"/>
</dbReference>
<dbReference type="SUPFAM" id="SSF63737">
    <property type="entry name" value="Leukotriene A4 hydrolase N-terminal domain"/>
    <property type="match status" value="1"/>
</dbReference>
<feature type="binding site" evidence="13">
    <location>
        <begin position="265"/>
        <end position="270"/>
    </location>
    <ligand>
        <name>a peptide</name>
        <dbReference type="ChEBI" id="CHEBI:60466"/>
    </ligand>
</feature>
<comment type="similarity">
    <text evidence="3">Belongs to the peptidase M1 family.</text>
</comment>
<name>A0AAN7SKJ2_9COLE</name>
<evidence type="ECO:0000313" key="17">
    <source>
        <dbReference type="Proteomes" id="UP001353858"/>
    </source>
</evidence>
<feature type="binding site" evidence="14">
    <location>
        <position position="317"/>
    </location>
    <ligand>
        <name>Zn(2+)</name>
        <dbReference type="ChEBI" id="CHEBI:29105"/>
        <note>catalytic</note>
    </ligand>
</feature>
<gene>
    <name evidence="16" type="ORF">RN001_000415</name>
</gene>
<sequence length="609" mass="70324">MKGLSPLDPSSHSRPEVVIVTEIRLNLTVDFKKKTFKGFVDLTVKKLDRLATEVVLDALDLNISEIFDKDFKARLNYVIHPPIDLYGSKLVVTLPVEDKDSYNVRIHYETSSKATGLQWLEPQQTAGKKHPYVFSQLQPIHARSFLPCQDTPYVKAPYKATITTSPELTALMSAICESRTTENDFTVTKFVQKVPMCSYVIAIAIGAIKGKRIGPRTTVWTEEPMLEEVAYEFANTEMQLQKAEEICGPYQWGIYDLLVLPPSFPYGGMENPCLNFITPTLLAGDRSLANGTAHEIVHSWTGNSITSCNWEHFWLNEGFTVFIDRKILGRMVNSQEQDFEAYCGAVQLRDVISELGEDNPITCLVVDLENTHPDDSYSLVPYEKGYIFLRYLEDLVGGASEFEPFLRKYLHQFQFKTLNSTDFKSYFETYFINKSQIQQIDWNKWLYAPGMPPVIPSYDMTLVKLCNKYKELWLSWDVTEEVPFTKEEIKELKVTQVIQLLQDVVEADPQPIKKLEILQDLFDFASTKNAEIKFRWLRIGLKAQWEPTIKETIEWINVVGRMKFVRPLYRALYKWRQGRNAAIENFHKNHQYMMHVTAYTVRKDLNIAE</sequence>
<protein>
    <recommendedName>
        <fullName evidence="15">Peptidase M1 leukotriene A4 hydrolase/aminopeptidase C-terminal domain-containing protein</fullName>
    </recommendedName>
</protein>
<evidence type="ECO:0000256" key="13">
    <source>
        <dbReference type="PIRSR" id="PIRSR634015-2"/>
    </source>
</evidence>
<dbReference type="GO" id="GO:0005886">
    <property type="term" value="C:plasma membrane"/>
    <property type="evidence" value="ECO:0007669"/>
    <property type="project" value="UniProtKB-SubCell"/>
</dbReference>
<evidence type="ECO:0000256" key="7">
    <source>
        <dbReference type="ARBA" id="ARBA00022723"/>
    </source>
</evidence>
<evidence type="ECO:0000256" key="2">
    <source>
        <dbReference type="ARBA" id="ARBA00004609"/>
    </source>
</evidence>
<organism evidence="16 17">
    <name type="scientific">Aquatica leii</name>
    <dbReference type="NCBI Taxonomy" id="1421715"/>
    <lineage>
        <taxon>Eukaryota</taxon>
        <taxon>Metazoa</taxon>
        <taxon>Ecdysozoa</taxon>
        <taxon>Arthropoda</taxon>
        <taxon>Hexapoda</taxon>
        <taxon>Insecta</taxon>
        <taxon>Pterygota</taxon>
        <taxon>Neoptera</taxon>
        <taxon>Endopterygota</taxon>
        <taxon>Coleoptera</taxon>
        <taxon>Polyphaga</taxon>
        <taxon>Elateriformia</taxon>
        <taxon>Elateroidea</taxon>
        <taxon>Lampyridae</taxon>
        <taxon>Luciolinae</taxon>
        <taxon>Aquatica</taxon>
    </lineage>
</organism>
<dbReference type="GO" id="GO:0043171">
    <property type="term" value="P:peptide catabolic process"/>
    <property type="evidence" value="ECO:0007669"/>
    <property type="project" value="TreeGrafter"/>
</dbReference>
<dbReference type="Gene3D" id="1.10.390.10">
    <property type="entry name" value="Neutral Protease Domain 2"/>
    <property type="match status" value="1"/>
</dbReference>
<dbReference type="FunFam" id="1.10.390.10:FF:000003">
    <property type="entry name" value="Leukotriene A(4) hydrolase"/>
    <property type="match status" value="1"/>
</dbReference>
<evidence type="ECO:0000256" key="3">
    <source>
        <dbReference type="ARBA" id="ARBA00010136"/>
    </source>
</evidence>
<dbReference type="Gene3D" id="3.30.2010.30">
    <property type="match status" value="1"/>
</dbReference>
<dbReference type="PANTHER" id="PTHR45726">
    <property type="entry name" value="LEUKOTRIENE A-4 HYDROLASE"/>
    <property type="match status" value="1"/>
</dbReference>
<keyword evidence="5" id="KW-0325">Glycoprotein</keyword>
<dbReference type="GO" id="GO:0005829">
    <property type="term" value="C:cytosol"/>
    <property type="evidence" value="ECO:0007669"/>
    <property type="project" value="TreeGrafter"/>
</dbReference>
<feature type="active site" description="Proton donor" evidence="12">
    <location>
        <position position="382"/>
    </location>
</feature>
<keyword evidence="9 14" id="KW-0862">Zinc</keyword>
<evidence type="ECO:0000256" key="8">
    <source>
        <dbReference type="ARBA" id="ARBA00022801"/>
    </source>
</evidence>
<comment type="cofactor">
    <cofactor evidence="14">
        <name>Zn(2+)</name>
        <dbReference type="ChEBI" id="CHEBI:29105"/>
    </cofactor>
    <text evidence="14">Binds 1 zinc ion per subunit.</text>
</comment>
<proteinExistence type="inferred from homology"/>
<dbReference type="Proteomes" id="UP001353858">
    <property type="component" value="Unassembled WGS sequence"/>
</dbReference>
<dbReference type="GO" id="GO:0008237">
    <property type="term" value="F:metallopeptidase activity"/>
    <property type="evidence" value="ECO:0007669"/>
    <property type="project" value="UniProtKB-KW"/>
</dbReference>
<dbReference type="GO" id="GO:0004177">
    <property type="term" value="F:aminopeptidase activity"/>
    <property type="evidence" value="ECO:0007669"/>
    <property type="project" value="TreeGrafter"/>
</dbReference>
<reference evidence="17" key="1">
    <citation type="submission" date="2023-01" db="EMBL/GenBank/DDBJ databases">
        <title>Key to firefly adult light organ development and bioluminescence: homeobox transcription factors regulate luciferase expression and transportation to peroxisome.</title>
        <authorList>
            <person name="Fu X."/>
        </authorList>
    </citation>
    <scope>NUCLEOTIDE SEQUENCE [LARGE SCALE GENOMIC DNA]</scope>
</reference>
<evidence type="ECO:0000256" key="11">
    <source>
        <dbReference type="ARBA" id="ARBA00023288"/>
    </source>
</evidence>
<keyword evidence="17" id="KW-1185">Reference proteome</keyword>
<dbReference type="SUPFAM" id="SSF48371">
    <property type="entry name" value="ARM repeat"/>
    <property type="match status" value="1"/>
</dbReference>
<dbReference type="InterPro" id="IPR045357">
    <property type="entry name" value="Aminopeptidase_N-like_N"/>
</dbReference>
<dbReference type="InterPro" id="IPR015211">
    <property type="entry name" value="Peptidase_M1_C"/>
</dbReference>
<evidence type="ECO:0000256" key="5">
    <source>
        <dbReference type="ARBA" id="ARBA00022622"/>
    </source>
</evidence>
<feature type="domain" description="Peptidase M1 leukotriene A4 hydrolase/aminopeptidase C-terminal" evidence="15">
    <location>
        <begin position="461"/>
        <end position="605"/>
    </location>
</feature>
<feature type="binding site" evidence="14">
    <location>
        <position position="294"/>
    </location>
    <ligand>
        <name>Zn(2+)</name>
        <dbReference type="ChEBI" id="CHEBI:29105"/>
        <note>catalytic</note>
    </ligand>
</feature>
<keyword evidence="5" id="KW-0472">Membrane</keyword>
<dbReference type="InterPro" id="IPR042097">
    <property type="entry name" value="Aminopeptidase_N-like_N_sf"/>
</dbReference>
<dbReference type="GO" id="GO:0008270">
    <property type="term" value="F:zinc ion binding"/>
    <property type="evidence" value="ECO:0007669"/>
    <property type="project" value="InterPro"/>
</dbReference>
<feature type="binding site" evidence="13">
    <location>
        <begin position="561"/>
        <end position="563"/>
    </location>
    <ligand>
        <name>a peptide</name>
        <dbReference type="ChEBI" id="CHEBI:60466"/>
    </ligand>
</feature>
<dbReference type="InterPro" id="IPR001930">
    <property type="entry name" value="Peptidase_M1"/>
</dbReference>
<evidence type="ECO:0000313" key="16">
    <source>
        <dbReference type="EMBL" id="KAK4884144.1"/>
    </source>
</evidence>
<dbReference type="Gene3D" id="2.60.40.1730">
    <property type="entry name" value="tricorn interacting facor f3 domain"/>
    <property type="match status" value="1"/>
</dbReference>
<dbReference type="Pfam" id="PF09127">
    <property type="entry name" value="Leuk-A4-hydro_C"/>
    <property type="match status" value="1"/>
</dbReference>
<comment type="caution">
    <text evidence="16">The sequence shown here is derived from an EMBL/GenBank/DDBJ whole genome shotgun (WGS) entry which is preliminary data.</text>
</comment>